<proteinExistence type="predicted"/>
<evidence type="ECO:0000256" key="1">
    <source>
        <dbReference type="SAM" id="Phobius"/>
    </source>
</evidence>
<dbReference type="KEGG" id="theu:HPC62_22185"/>
<keyword evidence="1" id="KW-0472">Membrane</keyword>
<sequence>MGKTGVYRASLFEALGPVATQRQIRAAIAHAKHFGLHSVPSLRDAELGTYYQLDLAKYQSLQHLVEASAPLTADGDVIARYTHATETIATMLNLGRGLGIVLAGAGGVCVFLGKPQVSFGLLSGALSLGLLWLLQGAIARRQS</sequence>
<feature type="transmembrane region" description="Helical" evidence="1">
    <location>
        <begin position="119"/>
        <end position="139"/>
    </location>
</feature>
<dbReference type="AlphaFoldDB" id="A0A6M8BN57"/>
<keyword evidence="1" id="KW-1133">Transmembrane helix</keyword>
<evidence type="ECO:0000313" key="3">
    <source>
        <dbReference type="Proteomes" id="UP000505210"/>
    </source>
</evidence>
<keyword evidence="1" id="KW-0812">Transmembrane</keyword>
<protein>
    <submittedName>
        <fullName evidence="2">Uncharacterized protein</fullName>
    </submittedName>
</protein>
<keyword evidence="3" id="KW-1185">Reference proteome</keyword>
<reference evidence="2 3" key="1">
    <citation type="submission" date="2020-05" db="EMBL/GenBank/DDBJ databases">
        <title>Complete genome sequence of of a novel Thermoleptolyngbya strain isolated from hot springs of Ganzi, Sichuan China.</title>
        <authorList>
            <person name="Tang J."/>
            <person name="Daroch M."/>
            <person name="Li L."/>
            <person name="Waleron K."/>
            <person name="Waleron M."/>
            <person name="Waleron M."/>
        </authorList>
    </citation>
    <scope>NUCLEOTIDE SEQUENCE [LARGE SCALE GENOMIC DNA]</scope>
    <source>
        <strain evidence="2 3">PKUAC-SCTA183</strain>
    </source>
</reference>
<organism evidence="2 3">
    <name type="scientific">Thermoleptolyngbya sichuanensis A183</name>
    <dbReference type="NCBI Taxonomy" id="2737172"/>
    <lineage>
        <taxon>Bacteria</taxon>
        <taxon>Bacillati</taxon>
        <taxon>Cyanobacteriota</taxon>
        <taxon>Cyanophyceae</taxon>
        <taxon>Oculatellales</taxon>
        <taxon>Oculatellaceae</taxon>
        <taxon>Thermoleptolyngbya</taxon>
        <taxon>Thermoleptolyngbya sichuanensis</taxon>
    </lineage>
</organism>
<gene>
    <name evidence="2" type="ORF">HPC62_22185</name>
</gene>
<evidence type="ECO:0000313" key="2">
    <source>
        <dbReference type="EMBL" id="QKD85131.1"/>
    </source>
</evidence>
<dbReference type="EMBL" id="CP053661">
    <property type="protein sequence ID" value="QKD85131.1"/>
    <property type="molecule type" value="Genomic_DNA"/>
</dbReference>
<accession>A0A6M8BN57</accession>
<dbReference type="Proteomes" id="UP000505210">
    <property type="component" value="Chromosome"/>
</dbReference>
<name>A0A6M8BN57_9CYAN</name>
<feature type="transmembrane region" description="Helical" evidence="1">
    <location>
        <begin position="94"/>
        <end position="113"/>
    </location>
</feature>